<dbReference type="Gene3D" id="2.180.10.10">
    <property type="entry name" value="RHS repeat-associated core"/>
    <property type="match status" value="1"/>
</dbReference>
<feature type="domain" description="DUF6531" evidence="2">
    <location>
        <begin position="6"/>
        <end position="76"/>
    </location>
</feature>
<dbReference type="EMBL" id="JSZA02000013">
    <property type="protein sequence ID" value="KHD08919.1"/>
    <property type="molecule type" value="Genomic_DNA"/>
</dbReference>
<sequence length="263" mass="28774">MGIRLNTFNGNLYYSRKNDLVIPGRGLSIKISMAYNSGQSTIDSGFGYGWQFSYSLYYEKSGDDVLIYRGDGRVDKYLWNGSTFVKPYGVRDTLEEYATDKYRLTTPSGIQTFFDSSAHKHVTSIQEPNGNALTFSYSGSQLDTITDASGRSLNLSYNGDNRLTTITDPNPTPNRTVQLQYDGNGDLTGITDLGGNTTNYSYSSGHLLTSITDPRNTATITYVNPNMVSPVTNLSTATTSKSLSYDSGTNTTTVTDVVNAGRK</sequence>
<evidence type="ECO:0000313" key="4">
    <source>
        <dbReference type="EMBL" id="KHD08919.1"/>
    </source>
</evidence>
<feature type="domain" description="Teneurin-like YD-shell" evidence="3">
    <location>
        <begin position="114"/>
        <end position="221"/>
    </location>
</feature>
<gene>
    <name evidence="4" type="ORF">PN36_04680</name>
</gene>
<protein>
    <recommendedName>
        <fullName evidence="6">Rhs family protein</fullName>
    </recommendedName>
</protein>
<dbReference type="InterPro" id="IPR045351">
    <property type="entry name" value="DUF6531"/>
</dbReference>
<evidence type="ECO:0000259" key="3">
    <source>
        <dbReference type="Pfam" id="PF25023"/>
    </source>
</evidence>
<reference evidence="4 5" key="1">
    <citation type="journal article" date="2016" name="Front. Microbiol.">
        <title>Single-Cell (Meta-)Genomics of a Dimorphic Candidatus Thiomargarita nelsonii Reveals Genomic Plasticity.</title>
        <authorList>
            <person name="Flood B.E."/>
            <person name="Fliss P."/>
            <person name="Jones D.S."/>
            <person name="Dick G.J."/>
            <person name="Jain S."/>
            <person name="Kaster A.K."/>
            <person name="Winkel M."/>
            <person name="Mussmann M."/>
            <person name="Bailey J."/>
        </authorList>
    </citation>
    <scope>NUCLEOTIDE SEQUENCE [LARGE SCALE GENOMIC DNA]</scope>
    <source>
        <strain evidence="4">Hydrate Ridge</strain>
    </source>
</reference>
<evidence type="ECO:0000313" key="5">
    <source>
        <dbReference type="Proteomes" id="UP000030428"/>
    </source>
</evidence>
<evidence type="ECO:0000256" key="1">
    <source>
        <dbReference type="ARBA" id="ARBA00022737"/>
    </source>
</evidence>
<proteinExistence type="predicted"/>
<comment type="caution">
    <text evidence="4">The sequence shown here is derived from an EMBL/GenBank/DDBJ whole genome shotgun (WGS) entry which is preliminary data.</text>
</comment>
<keyword evidence="5" id="KW-1185">Reference proteome</keyword>
<name>A0A0A6PJ53_9GAMM</name>
<dbReference type="AlphaFoldDB" id="A0A0A6PJ53"/>
<dbReference type="Pfam" id="PF25023">
    <property type="entry name" value="TEN_YD-shell"/>
    <property type="match status" value="1"/>
</dbReference>
<dbReference type="InterPro" id="IPR006530">
    <property type="entry name" value="YD"/>
</dbReference>
<accession>A0A0A6PJ53</accession>
<dbReference type="Proteomes" id="UP000030428">
    <property type="component" value="Unassembled WGS sequence"/>
</dbReference>
<dbReference type="InterPro" id="IPR056823">
    <property type="entry name" value="TEN-like_YD-shell"/>
</dbReference>
<evidence type="ECO:0000259" key="2">
    <source>
        <dbReference type="Pfam" id="PF20148"/>
    </source>
</evidence>
<keyword evidence="1" id="KW-0677">Repeat</keyword>
<evidence type="ECO:0008006" key="6">
    <source>
        <dbReference type="Google" id="ProtNLM"/>
    </source>
</evidence>
<dbReference type="Pfam" id="PF20148">
    <property type="entry name" value="DUF6531"/>
    <property type="match status" value="1"/>
</dbReference>
<organism evidence="4 5">
    <name type="scientific">Candidatus Thiomargarita nelsonii</name>
    <dbReference type="NCBI Taxonomy" id="1003181"/>
    <lineage>
        <taxon>Bacteria</taxon>
        <taxon>Pseudomonadati</taxon>
        <taxon>Pseudomonadota</taxon>
        <taxon>Gammaproteobacteria</taxon>
        <taxon>Thiotrichales</taxon>
        <taxon>Thiotrichaceae</taxon>
        <taxon>Thiomargarita</taxon>
    </lineage>
</organism>
<dbReference type="NCBIfam" id="TIGR01643">
    <property type="entry name" value="YD_repeat_2x"/>
    <property type="match status" value="2"/>
</dbReference>